<keyword evidence="9 16" id="KW-0479">Metal-binding</keyword>
<comment type="cofactor">
    <cofactor evidence="2 16">
        <name>heme</name>
        <dbReference type="ChEBI" id="CHEBI:30413"/>
    </cofactor>
</comment>
<dbReference type="InterPro" id="IPR050121">
    <property type="entry name" value="Cytochrome_P450_monoxygenase"/>
</dbReference>
<protein>
    <submittedName>
        <fullName evidence="18">Bifunctional P450/NADPH-P450 reductase</fullName>
    </submittedName>
</protein>
<evidence type="ECO:0000256" key="13">
    <source>
        <dbReference type="ARBA" id="ARBA00023002"/>
    </source>
</evidence>
<dbReference type="EMBL" id="NRSZ01001167">
    <property type="protein sequence ID" value="PNY22935.1"/>
    <property type="molecule type" value="Genomic_DNA"/>
</dbReference>
<dbReference type="PANTHER" id="PTHR24305">
    <property type="entry name" value="CYTOCHROME P450"/>
    <property type="match status" value="1"/>
</dbReference>
<evidence type="ECO:0000256" key="5">
    <source>
        <dbReference type="ARBA" id="ARBA00022448"/>
    </source>
</evidence>
<keyword evidence="14 16" id="KW-0408">Iron</keyword>
<name>A0A2K3Q5R1_9HYPO</name>
<keyword evidence="12" id="KW-0249">Electron transport</keyword>
<dbReference type="PANTHER" id="PTHR24305:SF108">
    <property type="entry name" value="P450, PUTATIVE (EUROFUNG)-RELATED"/>
    <property type="match status" value="1"/>
</dbReference>
<dbReference type="FunFam" id="1.10.630.10:FF:000040">
    <property type="entry name" value="Bifunctional cytochrome P450/NADPH--P450 reductase"/>
    <property type="match status" value="1"/>
</dbReference>
<dbReference type="GO" id="GO:0004497">
    <property type="term" value="F:monooxygenase activity"/>
    <property type="evidence" value="ECO:0007669"/>
    <property type="project" value="UniProtKB-KW"/>
</dbReference>
<organism evidence="18 19">
    <name type="scientific">Tolypocladium capitatum</name>
    <dbReference type="NCBI Taxonomy" id="45235"/>
    <lineage>
        <taxon>Eukaryota</taxon>
        <taxon>Fungi</taxon>
        <taxon>Dikarya</taxon>
        <taxon>Ascomycota</taxon>
        <taxon>Pezizomycotina</taxon>
        <taxon>Sordariomycetes</taxon>
        <taxon>Hypocreomycetidae</taxon>
        <taxon>Hypocreales</taxon>
        <taxon>Ophiocordycipitaceae</taxon>
        <taxon>Tolypocladium</taxon>
    </lineage>
</organism>
<evidence type="ECO:0000256" key="8">
    <source>
        <dbReference type="ARBA" id="ARBA00022643"/>
    </source>
</evidence>
<keyword evidence="5" id="KW-0813">Transport</keyword>
<dbReference type="SUPFAM" id="SSF48264">
    <property type="entry name" value="Cytochrome P450"/>
    <property type="match status" value="1"/>
</dbReference>
<dbReference type="Proteomes" id="UP000236621">
    <property type="component" value="Unassembled WGS sequence"/>
</dbReference>
<sequence length="457" mass="50974">MSQPIPQPSGLPILGNIFDVTPSNTWASLKRLAEQYGEIFQIKVFGQTIVFVASVALAQEICDEKRFRKYVGGPVVEIREAVHDSLFTAYDNEPSWGIAHRIIAPQLQPDALAGRFDEMRDTTAELVDLWRGSSKPVSPFKDLGRLNLEAVTLTQYGKRLNCLSGPEHPMLKAMEDSTAEAVMRPTRPSVVNWLVYRGKFKSAIKTMRSYAADVVKYRKEHPTDRRDVLAAMMNGKDPETGKALTDSQVIDEIVTMPIGSSTGPCLLATAILLLLKNPDVITKARRELDSVIGTGEFTHAHLENLKYVEGITRESLRLSFAAPGFNIEPVPSKDKSPVLLAGGKYQVAHNQPMIIVMAGVNRDAAVFEDPLSFKPERMMGPAFDALPPGAKKWFGNGKRECIGKHFAWQWSMIVLVMMLRELDFEMADPGYKLEMDGWFNVRPIDFDVKVKARADRP</sequence>
<gene>
    <name evidence="18" type="ORF">TCAP_07029</name>
</gene>
<dbReference type="InterPro" id="IPR017972">
    <property type="entry name" value="Cyt_P450_CS"/>
</dbReference>
<evidence type="ECO:0000256" key="15">
    <source>
        <dbReference type="ARBA" id="ARBA00023033"/>
    </source>
</evidence>
<dbReference type="Pfam" id="PF00067">
    <property type="entry name" value="p450"/>
    <property type="match status" value="1"/>
</dbReference>
<evidence type="ECO:0000256" key="12">
    <source>
        <dbReference type="ARBA" id="ARBA00022982"/>
    </source>
</evidence>
<keyword evidence="10" id="KW-0274">FAD</keyword>
<dbReference type="InterPro" id="IPR002401">
    <property type="entry name" value="Cyt_P450_E_grp-I"/>
</dbReference>
<comment type="similarity">
    <text evidence="17">Belongs to the cytochrome P450 family.</text>
</comment>
<dbReference type="AlphaFoldDB" id="A0A2K3Q5R1"/>
<reference evidence="18 19" key="1">
    <citation type="submission" date="2017-08" db="EMBL/GenBank/DDBJ databases">
        <title>Harnessing the power of phylogenomics to disentangle the directionality and signatures of interkingdom host jumping in the parasitic fungal genus Tolypocladium.</title>
        <authorList>
            <person name="Quandt C.A."/>
            <person name="Patterson W."/>
            <person name="Spatafora J.W."/>
        </authorList>
    </citation>
    <scope>NUCLEOTIDE SEQUENCE [LARGE SCALE GENOMIC DNA]</scope>
    <source>
        <strain evidence="18 19">CBS 113982</strain>
    </source>
</reference>
<keyword evidence="15 17" id="KW-0503">Monooxygenase</keyword>
<keyword evidence="7" id="KW-0285">Flavoprotein</keyword>
<dbReference type="PRINTS" id="PR00463">
    <property type="entry name" value="EP450I"/>
</dbReference>
<dbReference type="OrthoDB" id="1470350at2759"/>
<evidence type="ECO:0000256" key="1">
    <source>
        <dbReference type="ARBA" id="ARBA00001917"/>
    </source>
</evidence>
<evidence type="ECO:0000256" key="16">
    <source>
        <dbReference type="PIRSR" id="PIRSR602401-1"/>
    </source>
</evidence>
<evidence type="ECO:0000256" key="11">
    <source>
        <dbReference type="ARBA" id="ARBA00022857"/>
    </source>
</evidence>
<evidence type="ECO:0000313" key="19">
    <source>
        <dbReference type="Proteomes" id="UP000236621"/>
    </source>
</evidence>
<evidence type="ECO:0000256" key="10">
    <source>
        <dbReference type="ARBA" id="ARBA00022827"/>
    </source>
</evidence>
<comment type="similarity">
    <text evidence="4">In the N-terminal section; belongs to the cytochrome P450 family.</text>
</comment>
<comment type="caution">
    <text evidence="18">The sequence shown here is derived from an EMBL/GenBank/DDBJ whole genome shotgun (WGS) entry which is preliminary data.</text>
</comment>
<evidence type="ECO:0000313" key="18">
    <source>
        <dbReference type="EMBL" id="PNY22935.1"/>
    </source>
</evidence>
<keyword evidence="11" id="KW-0521">NADP</keyword>
<keyword evidence="6 16" id="KW-0349">Heme</keyword>
<accession>A0A2K3Q5R1</accession>
<dbReference type="GO" id="GO:0016705">
    <property type="term" value="F:oxidoreductase activity, acting on paired donors, with incorporation or reduction of molecular oxygen"/>
    <property type="evidence" value="ECO:0007669"/>
    <property type="project" value="InterPro"/>
</dbReference>
<dbReference type="GO" id="GO:0005506">
    <property type="term" value="F:iron ion binding"/>
    <property type="evidence" value="ECO:0007669"/>
    <property type="project" value="InterPro"/>
</dbReference>
<dbReference type="InterPro" id="IPR001128">
    <property type="entry name" value="Cyt_P450"/>
</dbReference>
<evidence type="ECO:0000256" key="17">
    <source>
        <dbReference type="RuleBase" id="RU000461"/>
    </source>
</evidence>
<comment type="cofactor">
    <cofactor evidence="3">
        <name>FAD</name>
        <dbReference type="ChEBI" id="CHEBI:57692"/>
    </cofactor>
</comment>
<evidence type="ECO:0000256" key="2">
    <source>
        <dbReference type="ARBA" id="ARBA00001971"/>
    </source>
</evidence>
<comment type="cofactor">
    <cofactor evidence="1">
        <name>FMN</name>
        <dbReference type="ChEBI" id="CHEBI:58210"/>
    </cofactor>
</comment>
<keyword evidence="8" id="KW-0288">FMN</keyword>
<dbReference type="STRING" id="45235.A0A2K3Q5R1"/>
<feature type="binding site" description="axial binding residue" evidence="16">
    <location>
        <position position="401"/>
    </location>
    <ligand>
        <name>heme</name>
        <dbReference type="ChEBI" id="CHEBI:30413"/>
    </ligand>
    <ligandPart>
        <name>Fe</name>
        <dbReference type="ChEBI" id="CHEBI:18248"/>
    </ligandPart>
</feature>
<proteinExistence type="inferred from homology"/>
<evidence type="ECO:0000256" key="6">
    <source>
        <dbReference type="ARBA" id="ARBA00022617"/>
    </source>
</evidence>
<evidence type="ECO:0000256" key="14">
    <source>
        <dbReference type="ARBA" id="ARBA00023004"/>
    </source>
</evidence>
<evidence type="ECO:0000256" key="7">
    <source>
        <dbReference type="ARBA" id="ARBA00022630"/>
    </source>
</evidence>
<dbReference type="InterPro" id="IPR036396">
    <property type="entry name" value="Cyt_P450_sf"/>
</dbReference>
<evidence type="ECO:0000256" key="9">
    <source>
        <dbReference type="ARBA" id="ARBA00022723"/>
    </source>
</evidence>
<dbReference type="GO" id="GO:0020037">
    <property type="term" value="F:heme binding"/>
    <property type="evidence" value="ECO:0007669"/>
    <property type="project" value="InterPro"/>
</dbReference>
<evidence type="ECO:0000256" key="4">
    <source>
        <dbReference type="ARBA" id="ARBA00010018"/>
    </source>
</evidence>
<keyword evidence="13 17" id="KW-0560">Oxidoreductase</keyword>
<dbReference type="Gene3D" id="1.10.630.10">
    <property type="entry name" value="Cytochrome P450"/>
    <property type="match status" value="1"/>
</dbReference>
<keyword evidence="19" id="KW-1185">Reference proteome</keyword>
<evidence type="ECO:0000256" key="3">
    <source>
        <dbReference type="ARBA" id="ARBA00001974"/>
    </source>
</evidence>
<dbReference type="PROSITE" id="PS00086">
    <property type="entry name" value="CYTOCHROME_P450"/>
    <property type="match status" value="1"/>
</dbReference>